<dbReference type="PANTHER" id="PTHR30136:SF24">
    <property type="entry name" value="HTH-TYPE TRANSCRIPTIONAL REPRESSOR ALLR"/>
    <property type="match status" value="1"/>
</dbReference>
<feature type="domain" description="HTH iclR-type" evidence="4">
    <location>
        <begin position="12"/>
        <end position="74"/>
    </location>
</feature>
<dbReference type="InterPro" id="IPR036390">
    <property type="entry name" value="WH_DNA-bd_sf"/>
</dbReference>
<dbReference type="PANTHER" id="PTHR30136">
    <property type="entry name" value="HELIX-TURN-HELIX TRANSCRIPTIONAL REGULATOR, ICLR FAMILY"/>
    <property type="match status" value="1"/>
</dbReference>
<dbReference type="InterPro" id="IPR029016">
    <property type="entry name" value="GAF-like_dom_sf"/>
</dbReference>
<feature type="domain" description="IclR-ED" evidence="5">
    <location>
        <begin position="75"/>
        <end position="255"/>
    </location>
</feature>
<evidence type="ECO:0000313" key="6">
    <source>
        <dbReference type="EMBL" id="MCP2334143.1"/>
    </source>
</evidence>
<gene>
    <name evidence="6" type="ORF">G443_004413</name>
</gene>
<dbReference type="Pfam" id="PF09339">
    <property type="entry name" value="HTH_IclR"/>
    <property type="match status" value="1"/>
</dbReference>
<dbReference type="PROSITE" id="PS51077">
    <property type="entry name" value="HTH_ICLR"/>
    <property type="match status" value="1"/>
</dbReference>
<protein>
    <submittedName>
        <fullName evidence="6">Transcriptional regulator, IclR family</fullName>
    </submittedName>
</protein>
<evidence type="ECO:0000256" key="1">
    <source>
        <dbReference type="ARBA" id="ARBA00023015"/>
    </source>
</evidence>
<sequence>MSSSSRAPSGVLQTADRALLVLAAFTEREPEHGVSDLARRLDLDKSQVQRLMATLARRDFLVADPRTRRYRLGPALVGLGRLAERGDGISTVVRPILLDLSETTGESTVFNVADGGRYRCSVAVDQPGPFRYTSAVGQLFPGHGGASGHAIFAFYPEEEIPALFAPELEGATDATIGTRAELRRRYAEVRERGYAVSFGEHDARVVGVAAPVFAHGTVLGSVAVVGAAAHLRPQLDAIAERVVAAADALTQRFGSPPGAPQPD</sequence>
<accession>A0ABT1JNN7</accession>
<dbReference type="RefSeq" id="WP_162147298.1">
    <property type="nucleotide sequence ID" value="NZ_AUBJ02000001.1"/>
</dbReference>
<keyword evidence="2" id="KW-0238">DNA-binding</keyword>
<dbReference type="EMBL" id="AUBJ02000001">
    <property type="protein sequence ID" value="MCP2334143.1"/>
    <property type="molecule type" value="Genomic_DNA"/>
</dbReference>
<dbReference type="InterPro" id="IPR050707">
    <property type="entry name" value="HTH_MetabolicPath_Reg"/>
</dbReference>
<evidence type="ECO:0000259" key="4">
    <source>
        <dbReference type="PROSITE" id="PS51077"/>
    </source>
</evidence>
<evidence type="ECO:0000256" key="3">
    <source>
        <dbReference type="ARBA" id="ARBA00023163"/>
    </source>
</evidence>
<dbReference type="SMART" id="SM00346">
    <property type="entry name" value="HTH_ICLR"/>
    <property type="match status" value="1"/>
</dbReference>
<evidence type="ECO:0000256" key="2">
    <source>
        <dbReference type="ARBA" id="ARBA00023125"/>
    </source>
</evidence>
<keyword evidence="1" id="KW-0805">Transcription regulation</keyword>
<dbReference type="Proteomes" id="UP000791080">
    <property type="component" value="Unassembled WGS sequence"/>
</dbReference>
<evidence type="ECO:0000313" key="7">
    <source>
        <dbReference type="Proteomes" id="UP000791080"/>
    </source>
</evidence>
<name>A0ABT1JNN7_ACTCY</name>
<dbReference type="Gene3D" id="1.10.10.10">
    <property type="entry name" value="Winged helix-like DNA-binding domain superfamily/Winged helix DNA-binding domain"/>
    <property type="match status" value="1"/>
</dbReference>
<dbReference type="PROSITE" id="PS51078">
    <property type="entry name" value="ICLR_ED"/>
    <property type="match status" value="1"/>
</dbReference>
<organism evidence="6 7">
    <name type="scientific">Actinoalloteichus caeruleus DSM 43889</name>
    <dbReference type="NCBI Taxonomy" id="1120930"/>
    <lineage>
        <taxon>Bacteria</taxon>
        <taxon>Bacillati</taxon>
        <taxon>Actinomycetota</taxon>
        <taxon>Actinomycetes</taxon>
        <taxon>Pseudonocardiales</taxon>
        <taxon>Pseudonocardiaceae</taxon>
        <taxon>Actinoalloteichus</taxon>
        <taxon>Actinoalloteichus cyanogriseus</taxon>
    </lineage>
</organism>
<dbReference type="Gene3D" id="3.30.450.40">
    <property type="match status" value="1"/>
</dbReference>
<keyword evidence="7" id="KW-1185">Reference proteome</keyword>
<comment type="caution">
    <text evidence="6">The sequence shown here is derived from an EMBL/GenBank/DDBJ whole genome shotgun (WGS) entry which is preliminary data.</text>
</comment>
<reference evidence="6 7" key="1">
    <citation type="submission" date="2022-06" db="EMBL/GenBank/DDBJ databases">
        <title>Genomic Encyclopedia of Type Strains, Phase I: the one thousand microbial genomes (KMG-I) project.</title>
        <authorList>
            <person name="Kyrpides N."/>
        </authorList>
    </citation>
    <scope>NUCLEOTIDE SEQUENCE [LARGE SCALE GENOMIC DNA]</scope>
    <source>
        <strain evidence="6 7">DSM 43889</strain>
    </source>
</reference>
<dbReference type="InterPro" id="IPR005471">
    <property type="entry name" value="Tscrpt_reg_IclR_N"/>
</dbReference>
<dbReference type="InterPro" id="IPR014757">
    <property type="entry name" value="Tscrpt_reg_IclR_C"/>
</dbReference>
<keyword evidence="3" id="KW-0804">Transcription</keyword>
<dbReference type="InterPro" id="IPR036388">
    <property type="entry name" value="WH-like_DNA-bd_sf"/>
</dbReference>
<proteinExistence type="predicted"/>
<evidence type="ECO:0000259" key="5">
    <source>
        <dbReference type="PROSITE" id="PS51078"/>
    </source>
</evidence>
<dbReference type="SUPFAM" id="SSF55781">
    <property type="entry name" value="GAF domain-like"/>
    <property type="match status" value="1"/>
</dbReference>
<dbReference type="Pfam" id="PF01614">
    <property type="entry name" value="IclR_C"/>
    <property type="match status" value="1"/>
</dbReference>
<dbReference type="SUPFAM" id="SSF46785">
    <property type="entry name" value="Winged helix' DNA-binding domain"/>
    <property type="match status" value="1"/>
</dbReference>